<organism evidence="1 2">
    <name type="scientific">Halalkalibacter krulwichiae</name>
    <dbReference type="NCBI Taxonomy" id="199441"/>
    <lineage>
        <taxon>Bacteria</taxon>
        <taxon>Bacillati</taxon>
        <taxon>Bacillota</taxon>
        <taxon>Bacilli</taxon>
        <taxon>Bacillales</taxon>
        <taxon>Bacillaceae</taxon>
        <taxon>Halalkalibacter</taxon>
    </lineage>
</organism>
<evidence type="ECO:0000313" key="2">
    <source>
        <dbReference type="Proteomes" id="UP000193006"/>
    </source>
</evidence>
<protein>
    <submittedName>
        <fullName evidence="1">Uncharacterized protein</fullName>
    </submittedName>
</protein>
<dbReference type="AlphaFoldDB" id="A0A1X9MBL9"/>
<gene>
    <name evidence="1" type="ORF">BkAM31D_13610</name>
</gene>
<dbReference type="EMBL" id="CP020814">
    <property type="protein sequence ID" value="ARK30788.1"/>
    <property type="molecule type" value="Genomic_DNA"/>
</dbReference>
<dbReference type="Proteomes" id="UP000193006">
    <property type="component" value="Chromosome"/>
</dbReference>
<sequence>MVNKESYSVLKASAFEELAEELEKDQLLSDEDRINILDYWYAQCNDEEFEDDDD</sequence>
<dbReference type="STRING" id="199441.BkAM31D_13610"/>
<proteinExistence type="predicted"/>
<accession>A0A1X9MBL9</accession>
<keyword evidence="2" id="KW-1185">Reference proteome</keyword>
<dbReference type="RefSeq" id="WP_157076741.1">
    <property type="nucleotide sequence ID" value="NZ_CP020814.1"/>
</dbReference>
<dbReference type="KEGG" id="bkw:BkAM31D_13610"/>
<name>A0A1X9MBL9_9BACI</name>
<reference evidence="1 2" key="1">
    <citation type="submission" date="2017-04" db="EMBL/GenBank/DDBJ databases">
        <title>Bacillus krulwichiae AM31D Genome sequencing and assembly.</title>
        <authorList>
            <person name="Krulwich T.A."/>
            <person name="Anastor L."/>
            <person name="Ehrlich R."/>
            <person name="Ehrlich G.D."/>
            <person name="Janto B."/>
        </authorList>
    </citation>
    <scope>NUCLEOTIDE SEQUENCE [LARGE SCALE GENOMIC DNA]</scope>
    <source>
        <strain evidence="1 2">AM31D</strain>
    </source>
</reference>
<evidence type="ECO:0000313" key="1">
    <source>
        <dbReference type="EMBL" id="ARK30788.1"/>
    </source>
</evidence>